<dbReference type="EMBL" id="UINC01198088">
    <property type="protein sequence ID" value="SVE15885.1"/>
    <property type="molecule type" value="Genomic_DNA"/>
</dbReference>
<sequence length="84" mass="9690">MKNWPNDINETVKNLNEQLKIDHNDWHKFKGNKNKRAAELIASALCQLIIGNNEKDSIAYLEESLKWLKGINVDTPCPHKKSSF</sequence>
<protein>
    <submittedName>
        <fullName evidence="1">Uncharacterized protein</fullName>
    </submittedName>
</protein>
<accession>A0A383B8X5</accession>
<dbReference type="Pfam" id="PF20035">
    <property type="entry name" value="DUF6439"/>
    <property type="match status" value="1"/>
</dbReference>
<evidence type="ECO:0000313" key="1">
    <source>
        <dbReference type="EMBL" id="SVE15885.1"/>
    </source>
</evidence>
<proteinExistence type="predicted"/>
<name>A0A383B8X5_9ZZZZ</name>
<dbReference type="AlphaFoldDB" id="A0A383B8X5"/>
<dbReference type="InterPro" id="IPR045511">
    <property type="entry name" value="DUF6439"/>
</dbReference>
<reference evidence="1" key="1">
    <citation type="submission" date="2018-05" db="EMBL/GenBank/DDBJ databases">
        <authorList>
            <person name="Lanie J.A."/>
            <person name="Ng W.-L."/>
            <person name="Kazmierczak K.M."/>
            <person name="Andrzejewski T.M."/>
            <person name="Davidsen T.M."/>
            <person name="Wayne K.J."/>
            <person name="Tettelin H."/>
            <person name="Glass J.I."/>
            <person name="Rusch D."/>
            <person name="Podicherti R."/>
            <person name="Tsui H.-C.T."/>
            <person name="Winkler M.E."/>
        </authorList>
    </citation>
    <scope>NUCLEOTIDE SEQUENCE</scope>
</reference>
<gene>
    <name evidence="1" type="ORF">METZ01_LOCUS468739</name>
</gene>
<organism evidence="1">
    <name type="scientific">marine metagenome</name>
    <dbReference type="NCBI Taxonomy" id="408172"/>
    <lineage>
        <taxon>unclassified sequences</taxon>
        <taxon>metagenomes</taxon>
        <taxon>ecological metagenomes</taxon>
    </lineage>
</organism>